<evidence type="ECO:0000313" key="1">
    <source>
        <dbReference type="EMBL" id="CAA9317394.1"/>
    </source>
</evidence>
<dbReference type="EMBL" id="CADCTR010001880">
    <property type="protein sequence ID" value="CAA9317394.1"/>
    <property type="molecule type" value="Genomic_DNA"/>
</dbReference>
<reference evidence="1" key="1">
    <citation type="submission" date="2020-02" db="EMBL/GenBank/DDBJ databases">
        <authorList>
            <person name="Meier V. D."/>
        </authorList>
    </citation>
    <scope>NUCLEOTIDE SEQUENCE</scope>
    <source>
        <strain evidence="1">AVDCRST_MAG93</strain>
    </source>
</reference>
<accession>A0A6J4KX95</accession>
<protein>
    <submittedName>
        <fullName evidence="1">Uncharacterized protein</fullName>
    </submittedName>
</protein>
<organism evidence="1">
    <name type="scientific">uncultured Chloroflexia bacterium</name>
    <dbReference type="NCBI Taxonomy" id="1672391"/>
    <lineage>
        <taxon>Bacteria</taxon>
        <taxon>Bacillati</taxon>
        <taxon>Chloroflexota</taxon>
        <taxon>Chloroflexia</taxon>
        <taxon>environmental samples</taxon>
    </lineage>
</organism>
<proteinExistence type="predicted"/>
<gene>
    <name evidence="1" type="ORF">AVDCRST_MAG93-5570</name>
</gene>
<name>A0A6J4KX95_9CHLR</name>
<feature type="non-terminal residue" evidence="1">
    <location>
        <position position="1"/>
    </location>
</feature>
<sequence length="27" mass="3339">SRLREKLRRFEAMWGRTAVQFYQAPKL</sequence>
<dbReference type="AlphaFoldDB" id="A0A6J4KX95"/>